<dbReference type="Proteomes" id="UP001595710">
    <property type="component" value="Unassembled WGS sequence"/>
</dbReference>
<dbReference type="Pfam" id="PF16732">
    <property type="entry name" value="ComP_DUS"/>
    <property type="match status" value="1"/>
</dbReference>
<evidence type="ECO:0000313" key="3">
    <source>
        <dbReference type="EMBL" id="MFC3701507.1"/>
    </source>
</evidence>
<keyword evidence="2" id="KW-0812">Transmembrane</keyword>
<keyword evidence="2" id="KW-1133">Transmembrane helix</keyword>
<dbReference type="PANTHER" id="PTHR30093:SF47">
    <property type="entry name" value="TYPE IV PILUS NON-CORE MINOR PILIN PILE"/>
    <property type="match status" value="1"/>
</dbReference>
<dbReference type="RefSeq" id="WP_290280806.1">
    <property type="nucleotide sequence ID" value="NZ_JAUFQI010000001.1"/>
</dbReference>
<keyword evidence="4" id="KW-1185">Reference proteome</keyword>
<comment type="caution">
    <text evidence="3">The sequence shown here is derived from an EMBL/GenBank/DDBJ whole genome shotgun (WGS) entry which is preliminary data.</text>
</comment>
<organism evidence="3 4">
    <name type="scientific">Reinekea marina</name>
    <dbReference type="NCBI Taxonomy" id="1310421"/>
    <lineage>
        <taxon>Bacteria</taxon>
        <taxon>Pseudomonadati</taxon>
        <taxon>Pseudomonadota</taxon>
        <taxon>Gammaproteobacteria</taxon>
        <taxon>Oceanospirillales</taxon>
        <taxon>Saccharospirillaceae</taxon>
        <taxon>Reinekea</taxon>
    </lineage>
</organism>
<dbReference type="NCBIfam" id="TIGR02532">
    <property type="entry name" value="IV_pilin_GFxxxE"/>
    <property type="match status" value="1"/>
</dbReference>
<gene>
    <name evidence="3" type="ORF">ACFOND_07665</name>
</gene>
<dbReference type="EMBL" id="JBHRYN010000009">
    <property type="protein sequence ID" value="MFC3701507.1"/>
    <property type="molecule type" value="Genomic_DNA"/>
</dbReference>
<reference evidence="4" key="1">
    <citation type="journal article" date="2019" name="Int. J. Syst. Evol. Microbiol.">
        <title>The Global Catalogue of Microorganisms (GCM) 10K type strain sequencing project: providing services to taxonomists for standard genome sequencing and annotation.</title>
        <authorList>
            <consortium name="The Broad Institute Genomics Platform"/>
            <consortium name="The Broad Institute Genome Sequencing Center for Infectious Disease"/>
            <person name="Wu L."/>
            <person name="Ma J."/>
        </authorList>
    </citation>
    <scope>NUCLEOTIDE SEQUENCE [LARGE SCALE GENOMIC DNA]</scope>
    <source>
        <strain evidence="4">CECT 8288</strain>
    </source>
</reference>
<dbReference type="InterPro" id="IPR045584">
    <property type="entry name" value="Pilin-like"/>
</dbReference>
<dbReference type="PANTHER" id="PTHR30093">
    <property type="entry name" value="GENERAL SECRETION PATHWAY PROTEIN G"/>
    <property type="match status" value="1"/>
</dbReference>
<dbReference type="InterPro" id="IPR012902">
    <property type="entry name" value="N_methyl_site"/>
</dbReference>
<name>A0ABV7WR23_9GAMM</name>
<feature type="transmembrane region" description="Helical" evidence="2">
    <location>
        <begin position="12"/>
        <end position="32"/>
    </location>
</feature>
<keyword evidence="1" id="KW-0488">Methylation</keyword>
<sequence length="162" mass="17705">MKLKTENGFTLMELVIVVAIIGILAAFSFPQYERYVDRAARSDARAAVIGLAGAMERRFTENNSYCDNADIVANGGAVVNDCNLITPDNNVPDTGPPSIYEADVPVNNPNYTLRIEAVSRSNFTVRATRVGRMLNDECGDYTYTNTGVRGLVNNTAALDECW</sequence>
<evidence type="ECO:0000256" key="1">
    <source>
        <dbReference type="ARBA" id="ARBA00022481"/>
    </source>
</evidence>
<proteinExistence type="predicted"/>
<evidence type="ECO:0000313" key="4">
    <source>
        <dbReference type="Proteomes" id="UP001595710"/>
    </source>
</evidence>
<protein>
    <submittedName>
        <fullName evidence="3">Type IV pilin protein</fullName>
    </submittedName>
</protein>
<dbReference type="SUPFAM" id="SSF54523">
    <property type="entry name" value="Pili subunits"/>
    <property type="match status" value="1"/>
</dbReference>
<dbReference type="InterPro" id="IPR031982">
    <property type="entry name" value="PilE-like"/>
</dbReference>
<dbReference type="Gene3D" id="3.30.700.10">
    <property type="entry name" value="Glycoprotein, Type 4 Pilin"/>
    <property type="match status" value="1"/>
</dbReference>
<evidence type="ECO:0000256" key="2">
    <source>
        <dbReference type="SAM" id="Phobius"/>
    </source>
</evidence>
<accession>A0ABV7WR23</accession>
<keyword evidence="2" id="KW-0472">Membrane</keyword>
<dbReference type="InterPro" id="IPR000983">
    <property type="entry name" value="Bac_GSPG_pilin"/>
</dbReference>
<dbReference type="PRINTS" id="PR00813">
    <property type="entry name" value="BCTERIALGSPG"/>
</dbReference>
<dbReference type="Pfam" id="PF07963">
    <property type="entry name" value="N_methyl"/>
    <property type="match status" value="1"/>
</dbReference>